<accession>A0A8S5PZW3</accession>
<reference evidence="1" key="1">
    <citation type="journal article" date="2021" name="Proc. Natl. Acad. Sci. U.S.A.">
        <title>A Catalog of Tens of Thousands of Viruses from Human Metagenomes Reveals Hidden Associations with Chronic Diseases.</title>
        <authorList>
            <person name="Tisza M.J."/>
            <person name="Buck C.B."/>
        </authorList>
    </citation>
    <scope>NUCLEOTIDE SEQUENCE</scope>
    <source>
        <strain evidence="1">CtjK323</strain>
    </source>
</reference>
<sequence length="66" mass="8208">MVRQKRYITFYTLHKRHIIPSVYQYGLMCTRSWWKCLKFGLRHIVEGQVIFFTIEKVRPKKILHFH</sequence>
<dbReference type="EMBL" id="BK015552">
    <property type="protein sequence ID" value="DAE12458.1"/>
    <property type="molecule type" value="Genomic_DNA"/>
</dbReference>
<organism evidence="1">
    <name type="scientific">CrAss-like virus sp. ctjK323</name>
    <dbReference type="NCBI Taxonomy" id="2825839"/>
    <lineage>
        <taxon>Viruses</taxon>
        <taxon>Duplodnaviria</taxon>
        <taxon>Heunggongvirae</taxon>
        <taxon>Uroviricota</taxon>
        <taxon>Caudoviricetes</taxon>
        <taxon>Crassvirales</taxon>
    </lineage>
</organism>
<name>A0A8S5PZW3_9CAUD</name>
<evidence type="ECO:0000313" key="1">
    <source>
        <dbReference type="EMBL" id="DAE12458.1"/>
    </source>
</evidence>
<protein>
    <submittedName>
        <fullName evidence="1">Uncharacterized protein</fullName>
    </submittedName>
</protein>
<proteinExistence type="predicted"/>